<protein>
    <submittedName>
        <fullName evidence="3">Mu-like prophage I protein</fullName>
    </submittedName>
</protein>
<name>F2NCQ9_DESAR</name>
<dbReference type="InterPro" id="IPR012106">
    <property type="entry name" value="Phage_Mu_Gp1"/>
</dbReference>
<feature type="region of interest" description="Disordered" evidence="2">
    <location>
        <begin position="151"/>
        <end position="178"/>
    </location>
</feature>
<dbReference type="PIRSF" id="PIRSF016624">
    <property type="entry name" value="Mu_prophg_I"/>
    <property type="match status" value="1"/>
</dbReference>
<evidence type="ECO:0000256" key="2">
    <source>
        <dbReference type="SAM" id="MobiDB-lite"/>
    </source>
</evidence>
<evidence type="ECO:0000313" key="4">
    <source>
        <dbReference type="Proteomes" id="UP000000483"/>
    </source>
</evidence>
<dbReference type="KEGG" id="dao:Desac_1485"/>
<keyword evidence="4" id="KW-1185">Reference proteome</keyword>
<dbReference type="HOGENOM" id="CLU_062795_2_1_7"/>
<reference evidence="3 4" key="1">
    <citation type="journal article" date="2011" name="Stand. Genomic Sci.">
        <title>Complete genome sequence of the acetate-degrading sulfate reducer Desulfobacca acetoxidans type strain (ASRB2).</title>
        <authorList>
            <person name="Goker M."/>
            <person name="Teshima H."/>
            <person name="Lapidus A."/>
            <person name="Nolan M."/>
            <person name="Lucas S."/>
            <person name="Hammon N."/>
            <person name="Deshpande S."/>
            <person name="Cheng J.F."/>
            <person name="Tapia R."/>
            <person name="Han C."/>
            <person name="Goodwin L."/>
            <person name="Pitluck S."/>
            <person name="Huntemann M."/>
            <person name="Liolios K."/>
            <person name="Ivanova N."/>
            <person name="Pagani I."/>
            <person name="Mavromatis K."/>
            <person name="Ovchinikova G."/>
            <person name="Pati A."/>
            <person name="Chen A."/>
            <person name="Palaniappan K."/>
            <person name="Land M."/>
            <person name="Hauser L."/>
            <person name="Brambilla E.M."/>
            <person name="Rohde M."/>
            <person name="Spring S."/>
            <person name="Detter J.C."/>
            <person name="Woyke T."/>
            <person name="Bristow J."/>
            <person name="Eisen J.A."/>
            <person name="Markowitz V."/>
            <person name="Hugenholtz P."/>
            <person name="Kyrpides N.C."/>
            <person name="Klenk H.P."/>
        </authorList>
    </citation>
    <scope>NUCLEOTIDE SEQUENCE [LARGE SCALE GENOMIC DNA]</scope>
    <source>
        <strain evidence="4">ATCC 700848 / DSM 11109 / ASRB2</strain>
    </source>
</reference>
<gene>
    <name evidence="3" type="ordered locus">Desac_1485</name>
</gene>
<feature type="compositionally biased region" description="Basic and acidic residues" evidence="2">
    <location>
        <begin position="153"/>
        <end position="170"/>
    </location>
</feature>
<reference evidence="4" key="2">
    <citation type="submission" date="2011-03" db="EMBL/GenBank/DDBJ databases">
        <title>The complete genome of Desulfobacca acetoxidans DSM 11109.</title>
        <authorList>
            <consortium name="US DOE Joint Genome Institute (JGI-PGF)"/>
            <person name="Lucas S."/>
            <person name="Copeland A."/>
            <person name="Lapidus A."/>
            <person name="Bruce D."/>
            <person name="Goodwin L."/>
            <person name="Pitluck S."/>
            <person name="Peters L."/>
            <person name="Kyrpides N."/>
            <person name="Mavromatis K."/>
            <person name="Ivanova N."/>
            <person name="Ovchinnikova G."/>
            <person name="Teshima H."/>
            <person name="Detter J.C."/>
            <person name="Han C."/>
            <person name="Land M."/>
            <person name="Hauser L."/>
            <person name="Markowitz V."/>
            <person name="Cheng J.-F."/>
            <person name="Hugenholtz P."/>
            <person name="Woyke T."/>
            <person name="Wu D."/>
            <person name="Spring S."/>
            <person name="Schueler E."/>
            <person name="Brambilla E."/>
            <person name="Klenk H.-P."/>
            <person name="Eisen J.A."/>
        </authorList>
    </citation>
    <scope>NUCLEOTIDE SEQUENCE [LARGE SCALE GENOMIC DNA]</scope>
    <source>
        <strain evidence="4">ATCC 700848 / DSM 11109 / ASRB2</strain>
    </source>
</reference>
<dbReference type="Pfam" id="PF10123">
    <property type="entry name" value="Mu-like_Pro"/>
    <property type="match status" value="1"/>
</dbReference>
<organism evidence="3 4">
    <name type="scientific">Desulfobacca acetoxidans (strain ATCC 700848 / DSM 11109 / ASRB2)</name>
    <dbReference type="NCBI Taxonomy" id="880072"/>
    <lineage>
        <taxon>Bacteria</taxon>
        <taxon>Pseudomonadati</taxon>
        <taxon>Thermodesulfobacteriota</taxon>
        <taxon>Desulfobaccia</taxon>
        <taxon>Desulfobaccales</taxon>
        <taxon>Desulfobaccaceae</taxon>
        <taxon>Desulfobacca</taxon>
    </lineage>
</organism>
<dbReference type="Proteomes" id="UP000000483">
    <property type="component" value="Chromosome"/>
</dbReference>
<feature type="coiled-coil region" evidence="1">
    <location>
        <begin position="239"/>
        <end position="285"/>
    </location>
</feature>
<sequence length="367" mass="41258">MKTTIYCQIGPTAPEWIRILPMGEVILGDGREPFRVSTASIERIMEAWRWRGNDMVVDYEHQTISGREAPAAGWVKALTSVFDGLWARVEWTDRAREYIEKKEYRYFSPVVQLNESREVEDLLHVALTNFPAITNLAPLVLSVEPAGKKGITNKREENTGNVEEKGKETDGAGNGYDTGAERKEMIAEKLKVILGLREDASEDQIVALVDDYIKISGGKSTPLPPEIAAALGMAEGDSCSKALQRIESLQAEVKNAARMREELNAMKLQEALSRAERLIQEALSSRRTTPAELQQANGSLRRLAHDDPDFFQELIMSRPENSAIPGPLEPGGRYWTTLTQEDREVCQNLGIRPEDFLKNKEKFKEER</sequence>
<keyword evidence="1" id="KW-0175">Coiled coil</keyword>
<dbReference type="RefSeq" id="WP_013706450.1">
    <property type="nucleotide sequence ID" value="NC_015388.1"/>
</dbReference>
<evidence type="ECO:0000256" key="1">
    <source>
        <dbReference type="SAM" id="Coils"/>
    </source>
</evidence>
<dbReference type="AlphaFoldDB" id="F2NCQ9"/>
<dbReference type="EMBL" id="CP002629">
    <property type="protein sequence ID" value="AEB09340.1"/>
    <property type="molecule type" value="Genomic_DNA"/>
</dbReference>
<dbReference type="eggNOG" id="COG4388">
    <property type="taxonomic scope" value="Bacteria"/>
</dbReference>
<evidence type="ECO:0000313" key="3">
    <source>
        <dbReference type="EMBL" id="AEB09340.1"/>
    </source>
</evidence>
<proteinExistence type="predicted"/>
<dbReference type="STRING" id="880072.Desac_1485"/>
<dbReference type="OrthoDB" id="2043985at2"/>
<accession>F2NCQ9</accession>